<protein>
    <submittedName>
        <fullName evidence="1">Uncharacterized protein</fullName>
    </submittedName>
</protein>
<evidence type="ECO:0000313" key="1">
    <source>
        <dbReference type="EMBL" id="KAF5657166.1"/>
    </source>
</evidence>
<reference evidence="1 2" key="1">
    <citation type="submission" date="2020-05" db="EMBL/GenBank/DDBJ databases">
        <title>Identification and distribution of gene clusters putatively required for synthesis of sphingolipid metabolism inhibitors in phylogenetically diverse species of the filamentous fungus Fusarium.</title>
        <authorList>
            <person name="Kim H.-S."/>
            <person name="Busman M."/>
            <person name="Brown D.W."/>
            <person name="Divon H."/>
            <person name="Uhlig S."/>
            <person name="Proctor R.H."/>
        </authorList>
    </citation>
    <scope>NUCLEOTIDE SEQUENCE [LARGE SCALE GENOMIC DNA]</scope>
    <source>
        <strain evidence="1 2">NRRL 20693</strain>
    </source>
</reference>
<accession>A0A8H5WEM0</accession>
<dbReference type="Gene3D" id="3.40.50.450">
    <property type="match status" value="1"/>
</dbReference>
<dbReference type="SUPFAM" id="SSF52309">
    <property type="entry name" value="N-(deoxy)ribosyltransferase-like"/>
    <property type="match status" value="1"/>
</dbReference>
<dbReference type="OrthoDB" id="2893324at2759"/>
<proteinExistence type="predicted"/>
<name>A0A8H5WEM0_FUSHE</name>
<dbReference type="Pfam" id="PF15891">
    <property type="entry name" value="Nuc_deoxyri_tr2"/>
    <property type="match status" value="1"/>
</dbReference>
<gene>
    <name evidence="1" type="ORF">FHETE_10616</name>
</gene>
<dbReference type="Proteomes" id="UP000567885">
    <property type="component" value="Unassembled WGS sequence"/>
</dbReference>
<dbReference type="InterPro" id="IPR039470">
    <property type="entry name" value="Nuc_deoxyri_tr2"/>
</dbReference>
<evidence type="ECO:0000313" key="2">
    <source>
        <dbReference type="Proteomes" id="UP000567885"/>
    </source>
</evidence>
<organism evidence="1 2">
    <name type="scientific">Fusarium heterosporum</name>
    <dbReference type="NCBI Taxonomy" id="42747"/>
    <lineage>
        <taxon>Eukaryota</taxon>
        <taxon>Fungi</taxon>
        <taxon>Dikarya</taxon>
        <taxon>Ascomycota</taxon>
        <taxon>Pezizomycotina</taxon>
        <taxon>Sordariomycetes</taxon>
        <taxon>Hypocreomycetidae</taxon>
        <taxon>Hypocreales</taxon>
        <taxon>Nectriaceae</taxon>
        <taxon>Fusarium</taxon>
        <taxon>Fusarium heterosporum species complex</taxon>
    </lineage>
</organism>
<dbReference type="AlphaFoldDB" id="A0A8H5WEM0"/>
<sequence>MITQAQVIKAPQRLQSQDTKNKIPSIFLAGITTDTGQPDWRETLTSALSDRRVTIFNPARSDWDETWEEKFSDRRWKEQIRWELDMQEAADIVVFFFHQLTVAPISLLELGLAIKNKKVIVCAHDDYEKRGNIEAVCIRFGAKLVSTEDELRQALLLSLDEV</sequence>
<dbReference type="EMBL" id="JAAGWQ010000299">
    <property type="protein sequence ID" value="KAF5657166.1"/>
    <property type="molecule type" value="Genomic_DNA"/>
</dbReference>
<comment type="caution">
    <text evidence="1">The sequence shown here is derived from an EMBL/GenBank/DDBJ whole genome shotgun (WGS) entry which is preliminary data.</text>
</comment>
<keyword evidence="2" id="KW-1185">Reference proteome</keyword>